<feature type="chain" id="PRO_5006394790" description="Salt-induced outer membrane protein" evidence="1">
    <location>
        <begin position="23"/>
        <end position="240"/>
    </location>
</feature>
<dbReference type="AlphaFoldDB" id="A0A0R0CYF5"/>
<dbReference type="Proteomes" id="UP000052052">
    <property type="component" value="Unassembled WGS sequence"/>
</dbReference>
<dbReference type="EMBL" id="LDJL01000006">
    <property type="protein sequence ID" value="KRG70403.1"/>
    <property type="molecule type" value="Genomic_DNA"/>
</dbReference>
<keyword evidence="1" id="KW-0732">Signal</keyword>
<accession>A0A0R0CYF5</accession>
<dbReference type="OrthoDB" id="5292716at2"/>
<organism evidence="2 3">
    <name type="scientific">Pseudoxanthomonas dokdonensis</name>
    <dbReference type="NCBI Taxonomy" id="344882"/>
    <lineage>
        <taxon>Bacteria</taxon>
        <taxon>Pseudomonadati</taxon>
        <taxon>Pseudomonadota</taxon>
        <taxon>Gammaproteobacteria</taxon>
        <taxon>Lysobacterales</taxon>
        <taxon>Lysobacteraceae</taxon>
        <taxon>Pseudoxanthomonas</taxon>
    </lineage>
</organism>
<gene>
    <name evidence="2" type="ORF">ABB29_06510</name>
</gene>
<reference evidence="2 3" key="1">
    <citation type="submission" date="2015-05" db="EMBL/GenBank/DDBJ databases">
        <title>Genome sequencing and analysis of members of genus Stenotrophomonas.</title>
        <authorList>
            <person name="Patil P.P."/>
            <person name="Midha S."/>
            <person name="Patil P.B."/>
        </authorList>
    </citation>
    <scope>NUCLEOTIDE SEQUENCE [LARGE SCALE GENOMIC DNA]</scope>
    <source>
        <strain evidence="2 3">DSM 21858</strain>
    </source>
</reference>
<proteinExistence type="predicted"/>
<sequence>MKKTAIALIAASALAAPLIATAAEGDSSQWTGNGELGLAVSKGNTDSETFVGKLNMLQENAQWKNAFGASFLYGKDDDEENARRYELYGTSGYRLSDRSYVFGSLRNERDHFTSYEYQWTAAAGYGYEAIKTDATHLTFEIGPGYRWSKLQDVQDHRNGAIGRGYMDFATKLTDTTSLIDTFLIESGSDNTFLSNVFGLQVQMSDALALKAGLETRYNSDVQPGIKKTDNLTTVNVVYGF</sequence>
<evidence type="ECO:0000313" key="2">
    <source>
        <dbReference type="EMBL" id="KRG70403.1"/>
    </source>
</evidence>
<dbReference type="STRING" id="344882.ABB29_06510"/>
<dbReference type="InterPro" id="IPR007433">
    <property type="entry name" value="DUF481"/>
</dbReference>
<comment type="caution">
    <text evidence="2">The sequence shown here is derived from an EMBL/GenBank/DDBJ whole genome shotgun (WGS) entry which is preliminary data.</text>
</comment>
<dbReference type="PATRIC" id="fig|344882.3.peg.2639"/>
<evidence type="ECO:0000256" key="1">
    <source>
        <dbReference type="SAM" id="SignalP"/>
    </source>
</evidence>
<evidence type="ECO:0000313" key="3">
    <source>
        <dbReference type="Proteomes" id="UP000052052"/>
    </source>
</evidence>
<dbReference type="RefSeq" id="WP_057657817.1">
    <property type="nucleotide sequence ID" value="NZ_LDJL01000006.1"/>
</dbReference>
<dbReference type="Pfam" id="PF04338">
    <property type="entry name" value="DUF481"/>
    <property type="match status" value="1"/>
</dbReference>
<name>A0A0R0CYF5_9GAMM</name>
<evidence type="ECO:0008006" key="4">
    <source>
        <dbReference type="Google" id="ProtNLM"/>
    </source>
</evidence>
<keyword evidence="3" id="KW-1185">Reference proteome</keyword>
<feature type="signal peptide" evidence="1">
    <location>
        <begin position="1"/>
        <end position="22"/>
    </location>
</feature>
<protein>
    <recommendedName>
        <fullName evidence="4">Salt-induced outer membrane protein</fullName>
    </recommendedName>
</protein>